<dbReference type="EMBL" id="CACVAZ010000183">
    <property type="protein sequence ID" value="CAA6824796.1"/>
    <property type="molecule type" value="Genomic_DNA"/>
</dbReference>
<keyword evidence="2" id="KW-0413">Isomerase</keyword>
<dbReference type="AlphaFoldDB" id="A0A6S6UAV7"/>
<keyword evidence="1 3" id="KW-0732">Signal</keyword>
<organism evidence="6">
    <name type="scientific">uncultured Sulfurovum sp</name>
    <dbReference type="NCBI Taxonomy" id="269237"/>
    <lineage>
        <taxon>Bacteria</taxon>
        <taxon>Pseudomonadati</taxon>
        <taxon>Campylobacterota</taxon>
        <taxon>Epsilonproteobacteria</taxon>
        <taxon>Campylobacterales</taxon>
        <taxon>Sulfurovaceae</taxon>
        <taxon>Sulfurovum</taxon>
        <taxon>environmental samples</taxon>
    </lineage>
</organism>
<dbReference type="InterPro" id="IPR046357">
    <property type="entry name" value="PPIase_dom_sf"/>
</dbReference>
<dbReference type="InterPro" id="IPR015391">
    <property type="entry name" value="SurA_N"/>
</dbReference>
<evidence type="ECO:0000256" key="2">
    <source>
        <dbReference type="ARBA" id="ARBA00023110"/>
    </source>
</evidence>
<dbReference type="GO" id="GO:0003755">
    <property type="term" value="F:peptidyl-prolyl cis-trans isomerase activity"/>
    <property type="evidence" value="ECO:0007669"/>
    <property type="project" value="UniProtKB-KW"/>
</dbReference>
<name>A0A6S6UAV7_9BACT</name>
<feature type="signal peptide" evidence="3">
    <location>
        <begin position="1"/>
        <end position="17"/>
    </location>
</feature>
<reference evidence="6" key="1">
    <citation type="submission" date="2020-01" db="EMBL/GenBank/DDBJ databases">
        <authorList>
            <person name="Meier V. D."/>
            <person name="Meier V D."/>
        </authorList>
    </citation>
    <scope>NUCLEOTIDE SEQUENCE</scope>
    <source>
        <strain evidence="6">HLG_WM_MAG_02</strain>
    </source>
</reference>
<dbReference type="PANTHER" id="PTHR47637:SF1">
    <property type="entry name" value="CHAPERONE SURA"/>
    <property type="match status" value="1"/>
</dbReference>
<dbReference type="InterPro" id="IPR027304">
    <property type="entry name" value="Trigger_fact/SurA_dom_sf"/>
</dbReference>
<dbReference type="InterPro" id="IPR055131">
    <property type="entry name" value="Cj1289-like_C"/>
</dbReference>
<dbReference type="Gene3D" id="3.10.50.40">
    <property type="match status" value="1"/>
</dbReference>
<sequence>MKKILPLLIGTFLSLQAQVLDAIAIDVEGEPITTLEIQAVQQKLKMSKQAAVETLIKDRLEKSAIKKANIQISHEEIQAKVNAIASSKGLSQSKMKEILSEKGLTWESYIEQLKTEMEKERFFQEVILSTIERPSDDELQDYYNTHQAEFSNAPRQMSLVSYSSDSAENLQQAIANPMQPTSGVNKKNILASSNEMSPALLNLIESTEVNSFTKPVNTGKGFVAYYVKSKGSGQGSFAAVKNAVAARWVQEQRVQAGKDFLNKLKSNANIRVIRL</sequence>
<dbReference type="Pfam" id="PF22506">
    <property type="entry name" value="Cj1289-like_C"/>
    <property type="match status" value="1"/>
</dbReference>
<evidence type="ECO:0000313" key="6">
    <source>
        <dbReference type="EMBL" id="CAA6824796.1"/>
    </source>
</evidence>
<keyword evidence="2" id="KW-0697">Rotamase</keyword>
<dbReference type="PANTHER" id="PTHR47637">
    <property type="entry name" value="CHAPERONE SURA"/>
    <property type="match status" value="1"/>
</dbReference>
<proteinExistence type="predicted"/>
<dbReference type="InterPro" id="IPR050280">
    <property type="entry name" value="OMP_Chaperone_SurA"/>
</dbReference>
<evidence type="ECO:0000256" key="1">
    <source>
        <dbReference type="ARBA" id="ARBA00022729"/>
    </source>
</evidence>
<evidence type="ECO:0000259" key="4">
    <source>
        <dbReference type="Pfam" id="PF09312"/>
    </source>
</evidence>
<evidence type="ECO:0000256" key="3">
    <source>
        <dbReference type="SAM" id="SignalP"/>
    </source>
</evidence>
<evidence type="ECO:0000259" key="5">
    <source>
        <dbReference type="Pfam" id="PF22506"/>
    </source>
</evidence>
<protein>
    <submittedName>
        <fullName evidence="6">Possible periplasmic protein</fullName>
    </submittedName>
</protein>
<gene>
    <name evidence="6" type="ORF">HELGO_WM58472</name>
</gene>
<accession>A0A6S6UAV7</accession>
<feature type="domain" description="Cj1289-like C-terminal" evidence="5">
    <location>
        <begin position="136"/>
        <end position="230"/>
    </location>
</feature>
<feature type="domain" description="SurA N-terminal" evidence="4">
    <location>
        <begin position="50"/>
        <end position="118"/>
    </location>
</feature>
<dbReference type="SUPFAM" id="SSF109998">
    <property type="entry name" value="Triger factor/SurA peptide-binding domain-like"/>
    <property type="match status" value="1"/>
</dbReference>
<dbReference type="Gene3D" id="1.10.4030.10">
    <property type="entry name" value="Porin chaperone SurA, peptide-binding domain"/>
    <property type="match status" value="1"/>
</dbReference>
<dbReference type="Pfam" id="PF09312">
    <property type="entry name" value="SurA_N"/>
    <property type="match status" value="1"/>
</dbReference>
<feature type="chain" id="PRO_5028199742" evidence="3">
    <location>
        <begin position="18"/>
        <end position="275"/>
    </location>
</feature>